<dbReference type="AlphaFoldDB" id="A3CWM8"/>
<keyword evidence="2" id="KW-1185">Reference proteome</keyword>
<dbReference type="STRING" id="368407.Memar_1852"/>
<dbReference type="EMBL" id="CP000562">
    <property type="protein sequence ID" value="ABN57778.1"/>
    <property type="molecule type" value="Genomic_DNA"/>
</dbReference>
<proteinExistence type="predicted"/>
<accession>A3CWM8</accession>
<reference evidence="1 2" key="1">
    <citation type="journal article" date="2009" name="Stand. Genomic Sci.">
        <title>Complete genome sequence of Methanoculleus marisnigri Romesser et al. 1981 type strain JR1.</title>
        <authorList>
            <person name="Anderson I.J."/>
            <person name="Sieprawska-Lupa M."/>
            <person name="Lapidus A."/>
            <person name="Nolan M."/>
            <person name="Copeland A."/>
            <person name="Glavina Del Rio T."/>
            <person name="Tice H."/>
            <person name="Dalin E."/>
            <person name="Barry K."/>
            <person name="Saunders E."/>
            <person name="Han C."/>
            <person name="Brettin T."/>
            <person name="Detter J.C."/>
            <person name="Bruce D."/>
            <person name="Mikhailova N."/>
            <person name="Pitluck S."/>
            <person name="Hauser L."/>
            <person name="Land M."/>
            <person name="Lucas S."/>
            <person name="Richardson P."/>
            <person name="Whitman W.B."/>
            <person name="Kyrpides N.C."/>
        </authorList>
    </citation>
    <scope>NUCLEOTIDE SEQUENCE [LARGE SCALE GENOMIC DNA]</scope>
    <source>
        <strain evidence="2">ATCC 35101 / DSM 1498 / JR1</strain>
    </source>
</reference>
<protein>
    <submittedName>
        <fullName evidence="1">Uncharacterized protein</fullName>
    </submittedName>
</protein>
<dbReference type="HOGENOM" id="CLU_2857124_0_0_2"/>
<gene>
    <name evidence="1" type="ordered locus">Memar_1852</name>
</gene>
<dbReference type="Proteomes" id="UP000002146">
    <property type="component" value="Chromosome"/>
</dbReference>
<sequence>MEYSLKKFRCLFLYTRMGYCSLSGGIIMAKERINNPKTHADFRIRQRTTNKGKKGQIMGRYHKD</sequence>
<organism evidence="1 2">
    <name type="scientific">Methanoculleus marisnigri (strain ATCC 35101 / DSM 1498 / JR1)</name>
    <dbReference type="NCBI Taxonomy" id="368407"/>
    <lineage>
        <taxon>Archaea</taxon>
        <taxon>Methanobacteriati</taxon>
        <taxon>Methanobacteriota</taxon>
        <taxon>Stenosarchaea group</taxon>
        <taxon>Methanomicrobia</taxon>
        <taxon>Methanomicrobiales</taxon>
        <taxon>Methanomicrobiaceae</taxon>
        <taxon>Methanoculleus</taxon>
    </lineage>
</organism>
<evidence type="ECO:0000313" key="2">
    <source>
        <dbReference type="Proteomes" id="UP000002146"/>
    </source>
</evidence>
<dbReference type="KEGG" id="mem:Memar_1852"/>
<name>A3CWM8_METMJ</name>
<evidence type="ECO:0000313" key="1">
    <source>
        <dbReference type="EMBL" id="ABN57778.1"/>
    </source>
</evidence>